<proteinExistence type="predicted"/>
<reference evidence="3" key="1">
    <citation type="journal article" date="2019" name="Int. J. Syst. Evol. Microbiol.">
        <title>The Global Catalogue of Microorganisms (GCM) 10K type strain sequencing project: providing services to taxonomists for standard genome sequencing and annotation.</title>
        <authorList>
            <consortium name="The Broad Institute Genomics Platform"/>
            <consortium name="The Broad Institute Genome Sequencing Center for Infectious Disease"/>
            <person name="Wu L."/>
            <person name="Ma J."/>
        </authorList>
    </citation>
    <scope>NUCLEOTIDE SEQUENCE [LARGE SCALE GENOMIC DNA]</scope>
    <source>
        <strain evidence="3">CGMCC 1.12376</strain>
    </source>
</reference>
<dbReference type="RefSeq" id="WP_251512228.1">
    <property type="nucleotide sequence ID" value="NZ_JAMBON010000004.1"/>
</dbReference>
<keyword evidence="3" id="KW-1185">Reference proteome</keyword>
<evidence type="ECO:0000313" key="2">
    <source>
        <dbReference type="EMBL" id="MFD1608009.1"/>
    </source>
</evidence>
<dbReference type="InterPro" id="IPR011528">
    <property type="entry name" value="NERD"/>
</dbReference>
<evidence type="ECO:0000259" key="1">
    <source>
        <dbReference type="PROSITE" id="PS50965"/>
    </source>
</evidence>
<feature type="domain" description="NERD" evidence="1">
    <location>
        <begin position="35"/>
        <end position="145"/>
    </location>
</feature>
<organism evidence="2 3">
    <name type="scientific">Oceanobacillus luteolus</name>
    <dbReference type="NCBI Taxonomy" id="1274358"/>
    <lineage>
        <taxon>Bacteria</taxon>
        <taxon>Bacillati</taxon>
        <taxon>Bacillota</taxon>
        <taxon>Bacilli</taxon>
        <taxon>Bacillales</taxon>
        <taxon>Bacillaceae</taxon>
        <taxon>Oceanobacillus</taxon>
    </lineage>
</organism>
<comment type="caution">
    <text evidence="2">The sequence shown here is derived from an EMBL/GenBank/DDBJ whole genome shotgun (WGS) entry which is preliminary data.</text>
</comment>
<evidence type="ECO:0000313" key="3">
    <source>
        <dbReference type="Proteomes" id="UP001597221"/>
    </source>
</evidence>
<dbReference type="Proteomes" id="UP001597221">
    <property type="component" value="Unassembled WGS sequence"/>
</dbReference>
<protein>
    <submittedName>
        <fullName evidence="2">Nuclease-related domain-containing protein</fullName>
    </submittedName>
</protein>
<sequence>METVGKPPLLSLFDHLSKRKMLSNKENKYYLNLKKGYEGEVQFLQLLKRLKGDLLVLTDLLLEYNQATFQIDCLIITRDKIYLYEIKNYEGDFYLEAGKFYKKPHYEVINPLHQLSRTESLLRQLLLSINCTLMIESFVVFVNPTFTLYQTPLDSPFIFPSQLHEHLNIVNLQAKGITNTNRNLSAKLLDLRKEISPYMQLPIYEYEELKKGISCKSCRNISVTLVKRTCVCEACGDREPMSSAILRSIREFQLLFPEKRLTTNQVYDWCRVVDSKKAIRRVLKDNYQTVGKKQWTYYV</sequence>
<dbReference type="EMBL" id="JBHUDE010000046">
    <property type="protein sequence ID" value="MFD1608009.1"/>
    <property type="molecule type" value="Genomic_DNA"/>
</dbReference>
<gene>
    <name evidence="2" type="ORF">ACFSBH_10110</name>
</gene>
<dbReference type="PROSITE" id="PS50965">
    <property type="entry name" value="NERD"/>
    <property type="match status" value="1"/>
</dbReference>
<name>A0ABW4HQV7_9BACI</name>
<dbReference type="Pfam" id="PF08378">
    <property type="entry name" value="NERD"/>
    <property type="match status" value="1"/>
</dbReference>
<accession>A0ABW4HQV7</accession>